<keyword evidence="2" id="KW-1185">Reference proteome</keyword>
<dbReference type="AlphaFoldDB" id="A0A150XAH6"/>
<dbReference type="Proteomes" id="UP000075606">
    <property type="component" value="Unassembled WGS sequence"/>
</dbReference>
<dbReference type="STRING" id="333140.AWW68_07740"/>
<organism evidence="1 2">
    <name type="scientific">Roseivirga spongicola</name>
    <dbReference type="NCBI Taxonomy" id="333140"/>
    <lineage>
        <taxon>Bacteria</taxon>
        <taxon>Pseudomonadati</taxon>
        <taxon>Bacteroidota</taxon>
        <taxon>Cytophagia</taxon>
        <taxon>Cytophagales</taxon>
        <taxon>Roseivirgaceae</taxon>
        <taxon>Roseivirga</taxon>
    </lineage>
</organism>
<evidence type="ECO:0000313" key="2">
    <source>
        <dbReference type="Proteomes" id="UP000075606"/>
    </source>
</evidence>
<accession>A0A150XAH6</accession>
<evidence type="ECO:0000313" key="1">
    <source>
        <dbReference type="EMBL" id="KYG75718.1"/>
    </source>
</evidence>
<proteinExistence type="predicted"/>
<sequence length="63" mass="7472">MKSPITGLSMPLSSELRNTTFKKVRVQFEYLFYLCEKTGEKFVTTALDEINFENFKRIIHSHR</sequence>
<comment type="caution">
    <text evidence="1">The sequence shown here is derived from an EMBL/GenBank/DDBJ whole genome shotgun (WGS) entry which is preliminary data.</text>
</comment>
<name>A0A150XAH6_9BACT</name>
<protein>
    <submittedName>
        <fullName evidence="1">Uncharacterized protein</fullName>
    </submittedName>
</protein>
<gene>
    <name evidence="1" type="ORF">AWW68_07740</name>
</gene>
<reference evidence="1 2" key="1">
    <citation type="submission" date="2016-01" db="EMBL/GenBank/DDBJ databases">
        <title>Genome sequencing of Roseivirga spongicola UST030701-084.</title>
        <authorList>
            <person name="Selvaratnam C."/>
            <person name="Thevarajoo S."/>
            <person name="Goh K.M."/>
            <person name="Ee R."/>
            <person name="Chan K.-G."/>
            <person name="Chong C.S."/>
        </authorList>
    </citation>
    <scope>NUCLEOTIDE SEQUENCE [LARGE SCALE GENOMIC DNA]</scope>
    <source>
        <strain evidence="1 2">UST030701-084</strain>
    </source>
</reference>
<dbReference type="EMBL" id="LRPC01000012">
    <property type="protein sequence ID" value="KYG75718.1"/>
    <property type="molecule type" value="Genomic_DNA"/>
</dbReference>